<evidence type="ECO:0000256" key="1">
    <source>
        <dbReference type="SAM" id="Phobius"/>
    </source>
</evidence>
<accession>A0A366DKG8</accession>
<proteinExistence type="predicted"/>
<evidence type="ECO:0000313" key="3">
    <source>
        <dbReference type="Proteomes" id="UP000252893"/>
    </source>
</evidence>
<evidence type="ECO:0000313" key="2">
    <source>
        <dbReference type="EMBL" id="RBO90531.1"/>
    </source>
</evidence>
<keyword evidence="1" id="KW-0812">Transmembrane</keyword>
<dbReference type="OrthoDB" id="8084480at2"/>
<gene>
    <name evidence="2" type="ORF">DFR47_11392</name>
</gene>
<comment type="caution">
    <text evidence="2">The sequence shown here is derived from an EMBL/GenBank/DDBJ whole genome shotgun (WGS) entry which is preliminary data.</text>
</comment>
<keyword evidence="3" id="KW-1185">Reference proteome</keyword>
<protein>
    <submittedName>
        <fullName evidence="2">Uncharacterized protein</fullName>
    </submittedName>
</protein>
<keyword evidence="1" id="KW-0472">Membrane</keyword>
<organism evidence="2 3">
    <name type="scientific">Pseudochrobactrum asaccharolyticum</name>
    <dbReference type="NCBI Taxonomy" id="354351"/>
    <lineage>
        <taxon>Bacteria</taxon>
        <taxon>Pseudomonadati</taxon>
        <taxon>Pseudomonadota</taxon>
        <taxon>Alphaproteobacteria</taxon>
        <taxon>Hyphomicrobiales</taxon>
        <taxon>Brucellaceae</taxon>
        <taxon>Pseudochrobactrum</taxon>
    </lineage>
</organism>
<dbReference type="AlphaFoldDB" id="A0A366DKG8"/>
<reference evidence="2 3" key="1">
    <citation type="submission" date="2018-06" db="EMBL/GenBank/DDBJ databases">
        <title>Genomic Encyclopedia of Type Strains, Phase IV (KMG-IV): sequencing the most valuable type-strain genomes for metagenomic binning, comparative biology and taxonomic classification.</title>
        <authorList>
            <person name="Goeker M."/>
        </authorList>
    </citation>
    <scope>NUCLEOTIDE SEQUENCE [LARGE SCALE GENOMIC DNA]</scope>
    <source>
        <strain evidence="2 3">DSM 25619</strain>
    </source>
</reference>
<dbReference type="Proteomes" id="UP000252893">
    <property type="component" value="Unassembled WGS sequence"/>
</dbReference>
<feature type="transmembrane region" description="Helical" evidence="1">
    <location>
        <begin position="74"/>
        <end position="98"/>
    </location>
</feature>
<keyword evidence="1" id="KW-1133">Transmembrane helix</keyword>
<sequence>MSWQDLLRDFGVNPEVFIAGGAGGVLRALSRKKISLVERILSPLSGALAAAYLTIPVVHYAVKLGFPTPDDPQPAVLATGFLVGTSAMWISDIVFAVITRRLGLRDTEIK</sequence>
<dbReference type="EMBL" id="QNRH01000013">
    <property type="protein sequence ID" value="RBO90531.1"/>
    <property type="molecule type" value="Genomic_DNA"/>
</dbReference>
<name>A0A366DKG8_9HYPH</name>
<dbReference type="RefSeq" id="WP_113946280.1">
    <property type="nucleotide sequence ID" value="NZ_JBHEEG010000005.1"/>
</dbReference>
<feature type="transmembrane region" description="Helical" evidence="1">
    <location>
        <begin position="41"/>
        <end position="62"/>
    </location>
</feature>